<organism evidence="1">
    <name type="scientific">Arundo donax</name>
    <name type="common">Giant reed</name>
    <name type="synonym">Donax arundinaceus</name>
    <dbReference type="NCBI Taxonomy" id="35708"/>
    <lineage>
        <taxon>Eukaryota</taxon>
        <taxon>Viridiplantae</taxon>
        <taxon>Streptophyta</taxon>
        <taxon>Embryophyta</taxon>
        <taxon>Tracheophyta</taxon>
        <taxon>Spermatophyta</taxon>
        <taxon>Magnoliopsida</taxon>
        <taxon>Liliopsida</taxon>
        <taxon>Poales</taxon>
        <taxon>Poaceae</taxon>
        <taxon>PACMAD clade</taxon>
        <taxon>Arundinoideae</taxon>
        <taxon>Arundineae</taxon>
        <taxon>Arundo</taxon>
    </lineage>
</organism>
<sequence length="56" mass="6495">MLQQPHLQNNLYMTTRRLTETEGSSIELHQVTSSELEKDQMTFLNDCQPTHFSPGM</sequence>
<dbReference type="AlphaFoldDB" id="A0A0A9HJL6"/>
<accession>A0A0A9HJL6</accession>
<name>A0A0A9HJL6_ARUDO</name>
<reference evidence="1" key="1">
    <citation type="submission" date="2014-09" db="EMBL/GenBank/DDBJ databases">
        <authorList>
            <person name="Magalhaes I.L.F."/>
            <person name="Oliveira U."/>
            <person name="Santos F.R."/>
            <person name="Vidigal T.H.D.A."/>
            <person name="Brescovit A.D."/>
            <person name="Santos A.J."/>
        </authorList>
    </citation>
    <scope>NUCLEOTIDE SEQUENCE</scope>
    <source>
        <tissue evidence="1">Shoot tissue taken approximately 20 cm above the soil surface</tissue>
    </source>
</reference>
<proteinExistence type="predicted"/>
<evidence type="ECO:0000313" key="1">
    <source>
        <dbReference type="EMBL" id="JAE37370.1"/>
    </source>
</evidence>
<dbReference type="EMBL" id="GBRH01160526">
    <property type="protein sequence ID" value="JAE37370.1"/>
    <property type="molecule type" value="Transcribed_RNA"/>
</dbReference>
<reference evidence="1" key="2">
    <citation type="journal article" date="2015" name="Data Brief">
        <title>Shoot transcriptome of the giant reed, Arundo donax.</title>
        <authorList>
            <person name="Barrero R.A."/>
            <person name="Guerrero F.D."/>
            <person name="Moolhuijzen P."/>
            <person name="Goolsby J.A."/>
            <person name="Tidwell J."/>
            <person name="Bellgard S.E."/>
            <person name="Bellgard M.I."/>
        </authorList>
    </citation>
    <scope>NUCLEOTIDE SEQUENCE</scope>
    <source>
        <tissue evidence="1">Shoot tissue taken approximately 20 cm above the soil surface</tissue>
    </source>
</reference>
<protein>
    <submittedName>
        <fullName evidence="1">Uncharacterized protein</fullName>
    </submittedName>
</protein>